<evidence type="ECO:0000313" key="2">
    <source>
        <dbReference type="EMBL" id="KAG9072690.1"/>
    </source>
</evidence>
<sequence>MNHIESHVHTLLNIVYLSGIPTRLHKREIPELDYLTQITFELHERSGPTTPTSPTFDSSLQSSPPEYSLRIGFSPGSGNPNILDLQMDSKHCLAVMQRRNLTDHLPLEAFLHYYKTQAENPKYRSVNRRIRESRMLGHRLVVAENENEEEDMIEDEAPLMIIGSPPVDRGGLEAYFQRSNLNA</sequence>
<keyword evidence="3" id="KW-1185">Reference proteome</keyword>
<gene>
    <name evidence="2" type="ORF">KI688_000464</name>
</gene>
<evidence type="ECO:0000313" key="3">
    <source>
        <dbReference type="Proteomes" id="UP000707451"/>
    </source>
</evidence>
<reference evidence="2" key="1">
    <citation type="submission" date="2021-06" db="EMBL/GenBank/DDBJ databases">
        <title>Genome Sequence of Mortierella hyaline Strain SCG-10, a Cold-Adapted, Nitrate-Reducing Fungus Isolated from Soil in Minnesota, USA.</title>
        <authorList>
            <person name="Aldossari N."/>
        </authorList>
    </citation>
    <scope>NUCLEOTIDE SEQUENCE</scope>
    <source>
        <strain evidence="2">SCG-10</strain>
    </source>
</reference>
<dbReference type="Proteomes" id="UP000707451">
    <property type="component" value="Unassembled WGS sequence"/>
</dbReference>
<dbReference type="OrthoDB" id="18042at2759"/>
<proteinExistence type="predicted"/>
<dbReference type="EMBL" id="JAHRHY010000001">
    <property type="protein sequence ID" value="KAG9072690.1"/>
    <property type="molecule type" value="Genomic_DNA"/>
</dbReference>
<name>A0A9P7Y4C0_9FUNG</name>
<feature type="region of interest" description="Disordered" evidence="1">
    <location>
        <begin position="44"/>
        <end position="65"/>
    </location>
</feature>
<dbReference type="AlphaFoldDB" id="A0A9P7Y4C0"/>
<protein>
    <submittedName>
        <fullName evidence="2">Uncharacterized protein</fullName>
    </submittedName>
</protein>
<evidence type="ECO:0000256" key="1">
    <source>
        <dbReference type="SAM" id="MobiDB-lite"/>
    </source>
</evidence>
<feature type="compositionally biased region" description="Low complexity" evidence="1">
    <location>
        <begin position="47"/>
        <end position="59"/>
    </location>
</feature>
<organism evidence="2 3">
    <name type="scientific">Linnemannia hyalina</name>
    <dbReference type="NCBI Taxonomy" id="64524"/>
    <lineage>
        <taxon>Eukaryota</taxon>
        <taxon>Fungi</taxon>
        <taxon>Fungi incertae sedis</taxon>
        <taxon>Mucoromycota</taxon>
        <taxon>Mortierellomycotina</taxon>
        <taxon>Mortierellomycetes</taxon>
        <taxon>Mortierellales</taxon>
        <taxon>Mortierellaceae</taxon>
        <taxon>Linnemannia</taxon>
    </lineage>
</organism>
<accession>A0A9P7Y4C0</accession>
<comment type="caution">
    <text evidence="2">The sequence shown here is derived from an EMBL/GenBank/DDBJ whole genome shotgun (WGS) entry which is preliminary data.</text>
</comment>